<evidence type="ECO:0000313" key="1">
    <source>
        <dbReference type="EMBL" id="KKR04257.1"/>
    </source>
</evidence>
<accession>A0A0G0QRL4</accession>
<protein>
    <submittedName>
        <fullName evidence="1">Phage head morphogenesis protein, SPP1 gp7 family</fullName>
    </submittedName>
</protein>
<dbReference type="Proteomes" id="UP000033935">
    <property type="component" value="Unassembled WGS sequence"/>
</dbReference>
<comment type="caution">
    <text evidence="1">The sequence shown here is derived from an EMBL/GenBank/DDBJ whole genome shotgun (WGS) entry which is preliminary data.</text>
</comment>
<evidence type="ECO:0000313" key="2">
    <source>
        <dbReference type="Proteomes" id="UP000033935"/>
    </source>
</evidence>
<reference evidence="1 2" key="1">
    <citation type="journal article" date="2015" name="Nature">
        <title>rRNA introns, odd ribosomes, and small enigmatic genomes across a large radiation of phyla.</title>
        <authorList>
            <person name="Brown C.T."/>
            <person name="Hug L.A."/>
            <person name="Thomas B.C."/>
            <person name="Sharon I."/>
            <person name="Castelle C.J."/>
            <person name="Singh A."/>
            <person name="Wilkins M.J."/>
            <person name="Williams K.H."/>
            <person name="Banfield J.F."/>
        </authorList>
    </citation>
    <scope>NUCLEOTIDE SEQUENCE [LARGE SCALE GENOMIC DNA]</scope>
</reference>
<dbReference type="EMBL" id="LBWG01000010">
    <property type="protein sequence ID" value="KKR04257.1"/>
    <property type="molecule type" value="Genomic_DNA"/>
</dbReference>
<organism evidence="1 2">
    <name type="scientific">Candidatus Uhrbacteria bacterium GW2011_GWF2_39_13</name>
    <dbReference type="NCBI Taxonomy" id="1618995"/>
    <lineage>
        <taxon>Bacteria</taxon>
        <taxon>Candidatus Uhriibacteriota</taxon>
    </lineage>
</organism>
<dbReference type="AlphaFoldDB" id="A0A0G0QRL4"/>
<gene>
    <name evidence="1" type="ORF">UT30_C0010G0021</name>
</gene>
<sequence length="297" mass="34197">MTKRWNKNMKTFKTNREMELFPIEVEKDTNPISIVPTDQLHTLLASSETIASKSLEEILEIAEDVTSKMEELKDRKGIQGGSMDGTSHTKFRSKEDGSIWMAKDYPKERLHRAFVDEFVSGLSQFLNLDTTMNVKLGRMNGIFKVFVRWEETTDSLWDDLHKARENPSKFVKALTDQELRQIVIEQVLDWLISNHDPHAGHFLRKKIGGFLCIDKAQAFKYIGDPDEHLSSDYNPNGSINGEDSMFYMPIYNIILPEIAKGNSGLSFAEIRRSVNKVLERIERMSEKDYKKALLPYA</sequence>
<proteinExistence type="predicted"/>
<name>A0A0G0QRL4_9BACT</name>